<feature type="transmembrane region" description="Helical" evidence="1">
    <location>
        <begin position="61"/>
        <end position="79"/>
    </location>
</feature>
<evidence type="ECO:0000313" key="4">
    <source>
        <dbReference type="Proteomes" id="UP000515512"/>
    </source>
</evidence>
<feature type="domain" description="SPW repeat-containing integral membrane" evidence="2">
    <location>
        <begin position="8"/>
        <end position="101"/>
    </location>
</feature>
<dbReference type="EMBL" id="CP059399">
    <property type="protein sequence ID" value="QLY32383.1"/>
    <property type="molecule type" value="Genomic_DNA"/>
</dbReference>
<keyword evidence="1" id="KW-0812">Transmembrane</keyword>
<dbReference type="RefSeq" id="WP_181583549.1">
    <property type="nucleotide sequence ID" value="NZ_CP059399.1"/>
</dbReference>
<dbReference type="AlphaFoldDB" id="A0A7D6ZPT2"/>
<feature type="transmembrane region" description="Helical" evidence="1">
    <location>
        <begin position="36"/>
        <end position="54"/>
    </location>
</feature>
<dbReference type="InterPro" id="IPR005530">
    <property type="entry name" value="SPW"/>
</dbReference>
<dbReference type="KEGG" id="nhu:H0264_09070"/>
<organism evidence="3 4">
    <name type="scientific">Nocardia huaxiensis</name>
    <dbReference type="NCBI Taxonomy" id="2755382"/>
    <lineage>
        <taxon>Bacteria</taxon>
        <taxon>Bacillati</taxon>
        <taxon>Actinomycetota</taxon>
        <taxon>Actinomycetes</taxon>
        <taxon>Mycobacteriales</taxon>
        <taxon>Nocardiaceae</taxon>
        <taxon>Nocardia</taxon>
    </lineage>
</organism>
<evidence type="ECO:0000313" key="3">
    <source>
        <dbReference type="EMBL" id="QLY32383.1"/>
    </source>
</evidence>
<protein>
    <submittedName>
        <fullName evidence="3">SPW repeat protein</fullName>
    </submittedName>
</protein>
<accession>A0A7D6ZPT2</accession>
<dbReference type="Pfam" id="PF03779">
    <property type="entry name" value="SPW"/>
    <property type="match status" value="1"/>
</dbReference>
<gene>
    <name evidence="3" type="ORF">H0264_09070</name>
</gene>
<keyword evidence="1" id="KW-0472">Membrane</keyword>
<evidence type="ECO:0000259" key="2">
    <source>
        <dbReference type="Pfam" id="PF03779"/>
    </source>
</evidence>
<proteinExistence type="predicted"/>
<feature type="transmembrane region" description="Helical" evidence="1">
    <location>
        <begin position="85"/>
        <end position="104"/>
    </location>
</feature>
<keyword evidence="1" id="KW-1133">Transmembrane helix</keyword>
<name>A0A7D6ZPT2_9NOCA</name>
<keyword evidence="4" id="KW-1185">Reference proteome</keyword>
<dbReference type="Proteomes" id="UP000515512">
    <property type="component" value="Chromosome"/>
</dbReference>
<sequence>MFTDRKAQDVLTVVLGAVAALSPVWVGHNDDARWSLVVLGALIALGGLAHLAGYLGGIVDYVVAVAAVLLFISPWVMGYTDYSGASWFAWVVGALTALMAVTSLPQVSSHLHTAH</sequence>
<reference evidence="3 4" key="1">
    <citation type="submission" date="2020-07" db="EMBL/GenBank/DDBJ databases">
        <authorList>
            <person name="Zhuang K."/>
            <person name="Ran Y."/>
        </authorList>
    </citation>
    <scope>NUCLEOTIDE SEQUENCE [LARGE SCALE GENOMIC DNA]</scope>
    <source>
        <strain evidence="3 4">WCH-YHL-001</strain>
    </source>
</reference>
<evidence type="ECO:0000256" key="1">
    <source>
        <dbReference type="SAM" id="Phobius"/>
    </source>
</evidence>